<keyword evidence="3 11" id="KW-0597">Phosphoprotein</keyword>
<feature type="transmembrane region" description="Helical" evidence="13">
    <location>
        <begin position="131"/>
        <end position="150"/>
    </location>
</feature>
<feature type="transmembrane region" description="Helical" evidence="13">
    <location>
        <begin position="193"/>
        <end position="217"/>
    </location>
</feature>
<dbReference type="FunFam" id="1.10.287.130:FF:000002">
    <property type="entry name" value="Two-component osmosensing histidine kinase"/>
    <property type="match status" value="1"/>
</dbReference>
<dbReference type="GO" id="GO:0000155">
    <property type="term" value="F:phosphorelay sensor kinase activity"/>
    <property type="evidence" value="ECO:0007669"/>
    <property type="project" value="InterPro"/>
</dbReference>
<dbReference type="InterPro" id="IPR003594">
    <property type="entry name" value="HATPase_dom"/>
</dbReference>
<dbReference type="SMART" id="SM00387">
    <property type="entry name" value="HATPase_c"/>
    <property type="match status" value="1"/>
</dbReference>
<dbReference type="Pfam" id="PF00512">
    <property type="entry name" value="HisKA"/>
    <property type="match status" value="1"/>
</dbReference>
<accession>A0A7X1E3M9</accession>
<dbReference type="AlphaFoldDB" id="A0A7X1E3M9"/>
<feature type="modified residue" description="4-aspartylphosphate" evidence="11">
    <location>
        <position position="1084"/>
    </location>
</feature>
<evidence type="ECO:0000256" key="1">
    <source>
        <dbReference type="ARBA" id="ARBA00000085"/>
    </source>
</evidence>
<feature type="transmembrane region" description="Helical" evidence="13">
    <location>
        <begin position="87"/>
        <end position="111"/>
    </location>
</feature>
<keyword evidence="5" id="KW-0547">Nucleotide-binding</keyword>
<evidence type="ECO:0000256" key="11">
    <source>
        <dbReference type="PROSITE-ProRule" id="PRU00169"/>
    </source>
</evidence>
<dbReference type="InterPro" id="IPR001789">
    <property type="entry name" value="Sig_transdc_resp-reg_receiver"/>
</dbReference>
<evidence type="ECO:0000256" key="9">
    <source>
        <dbReference type="ARBA" id="ARBA00064003"/>
    </source>
</evidence>
<dbReference type="EC" id="2.7.13.3" evidence="2"/>
<evidence type="ECO:0000259" key="15">
    <source>
        <dbReference type="PROSITE" id="PS50110"/>
    </source>
</evidence>
<keyword evidence="6" id="KW-0418">Kinase</keyword>
<feature type="domain" description="Response regulatory" evidence="15">
    <location>
        <begin position="889"/>
        <end position="1007"/>
    </location>
</feature>
<dbReference type="PROSITE" id="PS50109">
    <property type="entry name" value="HIS_KIN"/>
    <property type="match status" value="1"/>
</dbReference>
<evidence type="ECO:0000259" key="14">
    <source>
        <dbReference type="PROSITE" id="PS50109"/>
    </source>
</evidence>
<evidence type="ECO:0000313" key="17">
    <source>
        <dbReference type="Proteomes" id="UP000525652"/>
    </source>
</evidence>
<protein>
    <recommendedName>
        <fullName evidence="10">Sensory/regulatory protein RpfC</fullName>
        <ecNumber evidence="2">2.7.13.3</ecNumber>
    </recommendedName>
</protein>
<evidence type="ECO:0000256" key="10">
    <source>
        <dbReference type="ARBA" id="ARBA00068150"/>
    </source>
</evidence>
<evidence type="ECO:0000313" key="16">
    <source>
        <dbReference type="EMBL" id="MBC2601685.1"/>
    </source>
</evidence>
<keyword evidence="17" id="KW-1185">Reference proteome</keyword>
<dbReference type="InterPro" id="IPR004358">
    <property type="entry name" value="Sig_transdc_His_kin-like_C"/>
</dbReference>
<organism evidence="16 17">
    <name type="scientific">Puniceicoccus vermicola</name>
    <dbReference type="NCBI Taxonomy" id="388746"/>
    <lineage>
        <taxon>Bacteria</taxon>
        <taxon>Pseudomonadati</taxon>
        <taxon>Verrucomicrobiota</taxon>
        <taxon>Opitutia</taxon>
        <taxon>Puniceicoccales</taxon>
        <taxon>Puniceicoccaceae</taxon>
        <taxon>Puniceicoccus</taxon>
    </lineage>
</organism>
<feature type="transmembrane region" description="Helical" evidence="13">
    <location>
        <begin position="52"/>
        <end position="75"/>
    </location>
</feature>
<dbReference type="SUPFAM" id="SSF55785">
    <property type="entry name" value="PYP-like sensor domain (PAS domain)"/>
    <property type="match status" value="1"/>
</dbReference>
<keyword evidence="4" id="KW-0808">Transferase</keyword>
<dbReference type="SMART" id="SM00388">
    <property type="entry name" value="HisKA"/>
    <property type="match status" value="1"/>
</dbReference>
<feature type="coiled-coil region" evidence="12">
    <location>
        <begin position="269"/>
        <end position="296"/>
    </location>
</feature>
<dbReference type="SUPFAM" id="SSF52172">
    <property type="entry name" value="CheY-like"/>
    <property type="match status" value="2"/>
</dbReference>
<dbReference type="CDD" id="cd00082">
    <property type="entry name" value="HisKA"/>
    <property type="match status" value="1"/>
</dbReference>
<evidence type="ECO:0000256" key="4">
    <source>
        <dbReference type="ARBA" id="ARBA00022679"/>
    </source>
</evidence>
<dbReference type="InterPro" id="IPR036890">
    <property type="entry name" value="HATPase_C_sf"/>
</dbReference>
<dbReference type="EMBL" id="JACHVA010000069">
    <property type="protein sequence ID" value="MBC2601685.1"/>
    <property type="molecule type" value="Genomic_DNA"/>
</dbReference>
<dbReference type="Gene3D" id="1.10.287.130">
    <property type="match status" value="1"/>
</dbReference>
<dbReference type="Pfam" id="PF02518">
    <property type="entry name" value="HATPase_c"/>
    <property type="match status" value="1"/>
</dbReference>
<evidence type="ECO:0000256" key="13">
    <source>
        <dbReference type="SAM" id="Phobius"/>
    </source>
</evidence>
<sequence>MSEQEKRNSAEVSTKRCPYSLAVSVAGIIASFIVLVGWQIKSSLIVQIGPGLAPMPSTTAIGFLFLSIAVLASSIRGPAKSIRVARLASILLIFWAGLNLLQHAFPIQFGIDSLFGRPFIEYGSDAPGRMSILSGWFFLSIGVAVLFYSLQSLKTNSGILVILISGMVAGISSSVLISYAVDIQPTIWFGEQLTAMSLHTALGFFLLSTGLITLQLRCGIASFVDSSRWLWFPVLCSTTFAIFTIYFAISTNSEQGRIKVASGATDSMTKLLSARLDELENALSRMGERVSLSQADEYERWAKDAAHYLEDFPSLNFIAVQDRALNINWAYPESNTVFDEWMKKNAMTWDPSETLTIQSIPGNVSPHKIALSIYEGTPGDADSREIHLFAIIDWENLAFGTLDEFRGQLGKNSANMSITLAPTSEIGSMDFGHNAVSVRRLTNRFSWIVTADPRSLETRNRLQNIFLAGGIITSILFSFLIHSLQVGRRRLKEVEEARWELARNQARLKSFVAHAPAAVAMFDPQLRYIAASRYWLKDYRLEDRPILGISHYEIFPNISDEWKEIHNRCLEGKVEYCNRDRWRPPGWDHDQYLRWEVRPWHEPDGSIGGIMMFTSDVTLDVQRELEIISMQEKAEEANRLKSEFLANMSHEIRTPMNGVIGMTSILQETSLSPDQSDCVEVIRESADALLSIIDDILDFSKIEAGKVQLENERFSLGELVNTTVELLLPVAARRGNEILPWIELEKPVELMGDSGRIRQIITNLLGNSIKFTENGEIILKIKAIERARGKLYLLFEISDTGVGMTEEQCTRIFRPFVQADGSTARKYGGTGLGLSISQRLVETMGGKLKVESKLGEGTKFSFRIGLIEVPHDADSRQGLPASEIFDGRTCLLVFQSSNAAEIVQSQLQRWNIETTTVFTVEEARLNLRRQSFDLLLVDSSLRTEDPLSTAKEVANALEEVSSRPATIFLKPIGLTLLPHQLREAKIDEVLRKPLSPSRIYDALAGALGEKTIIAADVAPEEEIVPNERELETPARVLVAEDNAINRKVITMQLEKIGISADTVSNGQEAVAAWQNLHYPIIFMDCQMPEVDGYEATRRIRAAYAETSKNMDGEPVSPPYIIALTANALKGDRDLCLAAGMDDYIAKPARNIVLRSVLERWRESKKQ</sequence>
<name>A0A7X1E3M9_9BACT</name>
<gene>
    <name evidence="16" type="ORF">H5P30_07830</name>
</gene>
<dbReference type="Pfam" id="PF00072">
    <property type="entry name" value="Response_reg"/>
    <property type="match status" value="1"/>
</dbReference>
<evidence type="ECO:0000256" key="2">
    <source>
        <dbReference type="ARBA" id="ARBA00012438"/>
    </source>
</evidence>
<keyword evidence="13" id="KW-1133">Transmembrane helix</keyword>
<dbReference type="RefSeq" id="WP_185692403.1">
    <property type="nucleotide sequence ID" value="NZ_JACHVA010000069.1"/>
</dbReference>
<keyword evidence="12" id="KW-0175">Coiled coil</keyword>
<dbReference type="SUPFAM" id="SSF55874">
    <property type="entry name" value="ATPase domain of HSP90 chaperone/DNA topoisomerase II/histidine kinase"/>
    <property type="match status" value="1"/>
</dbReference>
<feature type="domain" description="Histidine kinase" evidence="14">
    <location>
        <begin position="647"/>
        <end position="868"/>
    </location>
</feature>
<dbReference type="InterPro" id="IPR036097">
    <property type="entry name" value="HisK_dim/P_sf"/>
</dbReference>
<dbReference type="Pfam" id="PF08448">
    <property type="entry name" value="PAS_4"/>
    <property type="match status" value="1"/>
</dbReference>
<dbReference type="PRINTS" id="PR00344">
    <property type="entry name" value="BCTRLSENSOR"/>
</dbReference>
<keyword evidence="7" id="KW-0067">ATP-binding</keyword>
<feature type="transmembrane region" description="Helical" evidence="13">
    <location>
        <begin position="229"/>
        <end position="249"/>
    </location>
</feature>
<keyword evidence="8" id="KW-0902">Two-component regulatory system</keyword>
<evidence type="ECO:0000256" key="7">
    <source>
        <dbReference type="ARBA" id="ARBA00022840"/>
    </source>
</evidence>
<dbReference type="SUPFAM" id="SSF47384">
    <property type="entry name" value="Homodimeric domain of signal transducing histidine kinase"/>
    <property type="match status" value="1"/>
</dbReference>
<proteinExistence type="predicted"/>
<dbReference type="Gene3D" id="3.30.565.10">
    <property type="entry name" value="Histidine kinase-like ATPase, C-terminal domain"/>
    <property type="match status" value="1"/>
</dbReference>
<comment type="caution">
    <text evidence="16">The sequence shown here is derived from an EMBL/GenBank/DDBJ whole genome shotgun (WGS) entry which is preliminary data.</text>
</comment>
<dbReference type="CDD" id="cd16922">
    <property type="entry name" value="HATPase_EvgS-ArcB-TorS-like"/>
    <property type="match status" value="1"/>
</dbReference>
<keyword evidence="13" id="KW-0812">Transmembrane</keyword>
<dbReference type="SMART" id="SM00448">
    <property type="entry name" value="REC"/>
    <property type="match status" value="1"/>
</dbReference>
<comment type="subunit">
    <text evidence="9">At low DSF concentrations, interacts with RpfF.</text>
</comment>
<keyword evidence="13" id="KW-0472">Membrane</keyword>
<evidence type="ECO:0000256" key="8">
    <source>
        <dbReference type="ARBA" id="ARBA00023012"/>
    </source>
</evidence>
<dbReference type="Gene3D" id="3.40.50.2300">
    <property type="match status" value="2"/>
</dbReference>
<feature type="modified residue" description="4-aspartylphosphate" evidence="11">
    <location>
        <position position="938"/>
    </location>
</feature>
<evidence type="ECO:0000256" key="12">
    <source>
        <dbReference type="SAM" id="Coils"/>
    </source>
</evidence>
<feature type="transmembrane region" description="Helical" evidence="13">
    <location>
        <begin position="21"/>
        <end position="40"/>
    </location>
</feature>
<evidence type="ECO:0000256" key="5">
    <source>
        <dbReference type="ARBA" id="ARBA00022741"/>
    </source>
</evidence>
<evidence type="ECO:0000256" key="6">
    <source>
        <dbReference type="ARBA" id="ARBA00022777"/>
    </source>
</evidence>
<dbReference type="Proteomes" id="UP000525652">
    <property type="component" value="Unassembled WGS sequence"/>
</dbReference>
<comment type="catalytic activity">
    <reaction evidence="1">
        <text>ATP + protein L-histidine = ADP + protein N-phospho-L-histidine.</text>
        <dbReference type="EC" id="2.7.13.3"/>
    </reaction>
</comment>
<dbReference type="FunFam" id="3.30.565.10:FF:000010">
    <property type="entry name" value="Sensor histidine kinase RcsC"/>
    <property type="match status" value="1"/>
</dbReference>
<dbReference type="PANTHER" id="PTHR45339:SF3">
    <property type="entry name" value="HISTIDINE KINASE"/>
    <property type="match status" value="1"/>
</dbReference>
<dbReference type="InterPro" id="IPR013656">
    <property type="entry name" value="PAS_4"/>
</dbReference>
<dbReference type="InterPro" id="IPR035965">
    <property type="entry name" value="PAS-like_dom_sf"/>
</dbReference>
<dbReference type="PANTHER" id="PTHR45339">
    <property type="entry name" value="HYBRID SIGNAL TRANSDUCTION HISTIDINE KINASE J"/>
    <property type="match status" value="1"/>
</dbReference>
<feature type="domain" description="Response regulatory" evidence="15">
    <location>
        <begin position="1035"/>
        <end position="1161"/>
    </location>
</feature>
<dbReference type="CDD" id="cd17546">
    <property type="entry name" value="REC_hyHK_CKI1_RcsC-like"/>
    <property type="match status" value="1"/>
</dbReference>
<dbReference type="InterPro" id="IPR011006">
    <property type="entry name" value="CheY-like_superfamily"/>
</dbReference>
<reference evidence="16 17" key="1">
    <citation type="submission" date="2020-07" db="EMBL/GenBank/DDBJ databases">
        <authorList>
            <person name="Feng X."/>
        </authorList>
    </citation>
    <scope>NUCLEOTIDE SEQUENCE [LARGE SCALE GENOMIC DNA]</scope>
    <source>
        <strain evidence="16 17">JCM14086</strain>
    </source>
</reference>
<evidence type="ECO:0000256" key="3">
    <source>
        <dbReference type="ARBA" id="ARBA00022553"/>
    </source>
</evidence>
<dbReference type="GO" id="GO:0005524">
    <property type="term" value="F:ATP binding"/>
    <property type="evidence" value="ECO:0007669"/>
    <property type="project" value="UniProtKB-KW"/>
</dbReference>
<dbReference type="InterPro" id="IPR005467">
    <property type="entry name" value="His_kinase_dom"/>
</dbReference>
<dbReference type="Gene3D" id="3.30.450.20">
    <property type="entry name" value="PAS domain"/>
    <property type="match status" value="1"/>
</dbReference>
<feature type="transmembrane region" description="Helical" evidence="13">
    <location>
        <begin position="157"/>
        <end position="181"/>
    </location>
</feature>
<dbReference type="InterPro" id="IPR003661">
    <property type="entry name" value="HisK_dim/P_dom"/>
</dbReference>
<dbReference type="PROSITE" id="PS50110">
    <property type="entry name" value="RESPONSE_REGULATORY"/>
    <property type="match status" value="2"/>
</dbReference>